<dbReference type="Gene3D" id="1.10.15.30">
    <property type="match status" value="1"/>
</dbReference>
<evidence type="ECO:0000313" key="3">
    <source>
        <dbReference type="Proteomes" id="UP000018208"/>
    </source>
</evidence>
<dbReference type="AlphaFoldDB" id="V6LIX3"/>
<organism evidence="1">
    <name type="scientific">Spironucleus salmonicida</name>
    <dbReference type="NCBI Taxonomy" id="348837"/>
    <lineage>
        <taxon>Eukaryota</taxon>
        <taxon>Metamonada</taxon>
        <taxon>Diplomonadida</taxon>
        <taxon>Hexamitidae</taxon>
        <taxon>Hexamitinae</taxon>
        <taxon>Spironucleus</taxon>
    </lineage>
</organism>
<reference evidence="2" key="2">
    <citation type="submission" date="2020-12" db="EMBL/GenBank/DDBJ databases">
        <title>New Spironucleus salmonicida genome in near-complete chromosomes.</title>
        <authorList>
            <person name="Xu F."/>
            <person name="Kurt Z."/>
            <person name="Jimenez-Gonzalez A."/>
            <person name="Astvaldsson A."/>
            <person name="Andersson J.O."/>
            <person name="Svard S.G."/>
        </authorList>
    </citation>
    <scope>NUCLEOTIDE SEQUENCE</scope>
    <source>
        <strain evidence="2">ATCC 50377</strain>
    </source>
</reference>
<proteinExistence type="predicted"/>
<dbReference type="EMBL" id="AUWU02000005">
    <property type="protein sequence ID" value="KAH0572869.1"/>
    <property type="molecule type" value="Genomic_DNA"/>
</dbReference>
<protein>
    <submittedName>
        <fullName evidence="1">Ribosomal protein L7</fullName>
    </submittedName>
</protein>
<dbReference type="EMBL" id="KI546121">
    <property type="protein sequence ID" value="EST44278.1"/>
    <property type="molecule type" value="Genomic_DNA"/>
</dbReference>
<accession>V6LIX3</accession>
<dbReference type="VEuPathDB" id="GiardiaDB:SS50377_24984"/>
<dbReference type="OrthoDB" id="28644at2759"/>
<dbReference type="GO" id="GO:0000463">
    <property type="term" value="P:maturation of LSU-rRNA from tricistronic rRNA transcript (SSU-rRNA, 5.8S rRNA, LSU-rRNA)"/>
    <property type="evidence" value="ECO:0007669"/>
    <property type="project" value="TreeGrafter"/>
</dbReference>
<reference evidence="1 2" key="1">
    <citation type="journal article" date="2014" name="PLoS Genet.">
        <title>The Genome of Spironucleus salmonicida Highlights a Fish Pathogen Adapted to Fluctuating Environments.</title>
        <authorList>
            <person name="Xu F."/>
            <person name="Jerlstrom-Hultqvist J."/>
            <person name="Einarsson E."/>
            <person name="Astvaldsson A."/>
            <person name="Svard S.G."/>
            <person name="Andersson J.O."/>
        </authorList>
    </citation>
    <scope>NUCLEOTIDE SEQUENCE</scope>
    <source>
        <strain evidence="2">ATCC 50377</strain>
    </source>
</reference>
<dbReference type="GO" id="GO:0003723">
    <property type="term" value="F:RNA binding"/>
    <property type="evidence" value="ECO:0007669"/>
    <property type="project" value="TreeGrafter"/>
</dbReference>
<keyword evidence="1" id="KW-0687">Ribonucleoprotein</keyword>
<dbReference type="Gene3D" id="3.30.1390.20">
    <property type="entry name" value="Ribosomal protein L30, ferredoxin-like fold domain"/>
    <property type="match status" value="1"/>
</dbReference>
<dbReference type="PANTHER" id="PTHR11524">
    <property type="entry name" value="60S RIBOSOMAL PROTEIN L7"/>
    <property type="match status" value="1"/>
</dbReference>
<dbReference type="InterPro" id="IPR036919">
    <property type="entry name" value="Ribo_uL30_ferredoxin-like_sf"/>
</dbReference>
<keyword evidence="1" id="KW-0689">Ribosomal protein</keyword>
<name>V6LIX3_9EUKA</name>
<gene>
    <name evidence="1" type="ORF">SS50377_15909</name>
    <name evidence="2" type="ORF">SS50377_24984</name>
</gene>
<dbReference type="PANTHER" id="PTHR11524:SF16">
    <property type="entry name" value="LARGE RIBOSOMAL SUBUNIT PROTEIN UL30"/>
    <property type="match status" value="1"/>
</dbReference>
<dbReference type="GO" id="GO:0022625">
    <property type="term" value="C:cytosolic large ribosomal subunit"/>
    <property type="evidence" value="ECO:0007669"/>
    <property type="project" value="TreeGrafter"/>
</dbReference>
<dbReference type="Proteomes" id="UP000018208">
    <property type="component" value="Unassembled WGS sequence"/>
</dbReference>
<evidence type="ECO:0000313" key="2">
    <source>
        <dbReference type="EMBL" id="KAH0572869.1"/>
    </source>
</evidence>
<keyword evidence="3" id="KW-1185">Reference proteome</keyword>
<dbReference type="InterPro" id="IPR039699">
    <property type="entry name" value="Ribosomal_uL30"/>
</dbReference>
<dbReference type="SUPFAM" id="SSF55129">
    <property type="entry name" value="Ribosomal protein L30p/L7e"/>
    <property type="match status" value="1"/>
</dbReference>
<dbReference type="GO" id="GO:0003735">
    <property type="term" value="F:structural constituent of ribosome"/>
    <property type="evidence" value="ECO:0007669"/>
    <property type="project" value="TreeGrafter"/>
</dbReference>
<sequence>MSNPEIILKQHRQSITSLKPRILNPSKNARKQKALDTVRIIRPHSVTAHYLCGKQHERLARERLANIDTTQISSKCILAARVGAVTGMPPKIAQLLTLLGLKDNNCIFLKNTEIIHKMLVSCEGFICYGEPTYEIVEKIIFQRGKVTIEGEQKVNVDNMLIEELLGQEGFYCVQDCASELFNGGSKFDIVNTLFRKFELNEQKYDEGGAIKAGHVGAKINKFVSGLI</sequence>
<evidence type="ECO:0000313" key="1">
    <source>
        <dbReference type="EMBL" id="EST44278.1"/>
    </source>
</evidence>